<dbReference type="SUPFAM" id="SSF52172">
    <property type="entry name" value="CheY-like"/>
    <property type="match status" value="1"/>
</dbReference>
<evidence type="ECO:0000256" key="3">
    <source>
        <dbReference type="PROSITE-ProRule" id="PRU00169"/>
    </source>
</evidence>
<accession>A0AAE3G0Q4</accession>
<dbReference type="EMBL" id="JALJXV010000001">
    <property type="protein sequence ID" value="MCP1673441.1"/>
    <property type="molecule type" value="Genomic_DNA"/>
</dbReference>
<dbReference type="PANTHER" id="PTHR44591:SF14">
    <property type="entry name" value="PROTEIN PILG"/>
    <property type="match status" value="1"/>
</dbReference>
<dbReference type="InterPro" id="IPR029787">
    <property type="entry name" value="Nucleotide_cyclase"/>
</dbReference>
<dbReference type="SUPFAM" id="SSF55073">
    <property type="entry name" value="Nucleotide cyclase"/>
    <property type="match status" value="1"/>
</dbReference>
<feature type="domain" description="Response regulatory" evidence="4">
    <location>
        <begin position="14"/>
        <end position="133"/>
    </location>
</feature>
<dbReference type="Proteomes" id="UP001205843">
    <property type="component" value="Unassembled WGS sequence"/>
</dbReference>
<keyword evidence="2" id="KW-0902">Two-component regulatory system</keyword>
<keyword evidence="1 3" id="KW-0597">Phosphoprotein</keyword>
<organism evidence="6 7">
    <name type="scientific">Natronocella acetinitrilica</name>
    <dbReference type="NCBI Taxonomy" id="414046"/>
    <lineage>
        <taxon>Bacteria</taxon>
        <taxon>Pseudomonadati</taxon>
        <taxon>Pseudomonadota</taxon>
        <taxon>Gammaproteobacteria</taxon>
        <taxon>Chromatiales</taxon>
        <taxon>Ectothiorhodospiraceae</taxon>
        <taxon>Natronocella</taxon>
    </lineage>
</organism>
<comment type="caution">
    <text evidence="6">The sequence shown here is derived from an EMBL/GenBank/DDBJ whole genome shotgun (WGS) entry which is preliminary data.</text>
</comment>
<dbReference type="InterPro" id="IPR011006">
    <property type="entry name" value="CheY-like_superfamily"/>
</dbReference>
<dbReference type="Pfam" id="PF00990">
    <property type="entry name" value="GGDEF"/>
    <property type="match status" value="1"/>
</dbReference>
<proteinExistence type="predicted"/>
<evidence type="ECO:0000259" key="4">
    <source>
        <dbReference type="PROSITE" id="PS50110"/>
    </source>
</evidence>
<evidence type="ECO:0000313" key="7">
    <source>
        <dbReference type="Proteomes" id="UP001205843"/>
    </source>
</evidence>
<dbReference type="RefSeq" id="WP_253473802.1">
    <property type="nucleotide sequence ID" value="NZ_JALJXV010000001.1"/>
</dbReference>
<keyword evidence="7" id="KW-1185">Reference proteome</keyword>
<evidence type="ECO:0000256" key="2">
    <source>
        <dbReference type="ARBA" id="ARBA00023012"/>
    </source>
</evidence>
<dbReference type="Gene3D" id="3.40.50.2300">
    <property type="match status" value="1"/>
</dbReference>
<dbReference type="PROSITE" id="PS50110">
    <property type="entry name" value="RESPONSE_REGULATORY"/>
    <property type="match status" value="1"/>
</dbReference>
<dbReference type="InterPro" id="IPR000160">
    <property type="entry name" value="GGDEF_dom"/>
</dbReference>
<protein>
    <submittedName>
        <fullName evidence="6">Diguanylate cyclase (GGDEF)-like protein</fullName>
    </submittedName>
</protein>
<gene>
    <name evidence="6" type="ORF">J2T57_000533</name>
</gene>
<evidence type="ECO:0000256" key="1">
    <source>
        <dbReference type="ARBA" id="ARBA00022553"/>
    </source>
</evidence>
<dbReference type="GO" id="GO:0000160">
    <property type="term" value="P:phosphorelay signal transduction system"/>
    <property type="evidence" value="ECO:0007669"/>
    <property type="project" value="UniProtKB-KW"/>
</dbReference>
<dbReference type="SMART" id="SM00267">
    <property type="entry name" value="GGDEF"/>
    <property type="match status" value="1"/>
</dbReference>
<dbReference type="PANTHER" id="PTHR44591">
    <property type="entry name" value="STRESS RESPONSE REGULATOR PROTEIN 1"/>
    <property type="match status" value="1"/>
</dbReference>
<dbReference type="InterPro" id="IPR001789">
    <property type="entry name" value="Sig_transdc_resp-reg_receiver"/>
</dbReference>
<dbReference type="InterPro" id="IPR050595">
    <property type="entry name" value="Bact_response_regulator"/>
</dbReference>
<dbReference type="Pfam" id="PF00072">
    <property type="entry name" value="Response_reg"/>
    <property type="match status" value="1"/>
</dbReference>
<feature type="domain" description="GGDEF" evidence="5">
    <location>
        <begin position="190"/>
        <end position="328"/>
    </location>
</feature>
<dbReference type="AlphaFoldDB" id="A0AAE3G0Q4"/>
<evidence type="ECO:0000313" key="6">
    <source>
        <dbReference type="EMBL" id="MCP1673441.1"/>
    </source>
</evidence>
<dbReference type="PROSITE" id="PS50887">
    <property type="entry name" value="GGDEF"/>
    <property type="match status" value="1"/>
</dbReference>
<dbReference type="InterPro" id="IPR043128">
    <property type="entry name" value="Rev_trsase/Diguanyl_cyclase"/>
</dbReference>
<evidence type="ECO:0000259" key="5">
    <source>
        <dbReference type="PROSITE" id="PS50887"/>
    </source>
</evidence>
<reference evidence="6" key="1">
    <citation type="submission" date="2022-03" db="EMBL/GenBank/DDBJ databases">
        <title>Genomic Encyclopedia of Type Strains, Phase III (KMG-III): the genomes of soil and plant-associated and newly described type strains.</title>
        <authorList>
            <person name="Whitman W."/>
        </authorList>
    </citation>
    <scope>NUCLEOTIDE SEQUENCE</scope>
    <source>
        <strain evidence="6">ANL 6-2</strain>
    </source>
</reference>
<name>A0AAE3G0Q4_9GAMM</name>
<dbReference type="Gene3D" id="3.30.70.270">
    <property type="match status" value="1"/>
</dbReference>
<sequence length="335" mass="37165">MQSVFAQRSHENIPVVIVDDARFTLEMLRRTLKQAGFLDIRTAGTAGEALAILRERSAGILLADWLMPEMDGLDLTREVRQLEASGDHYTYIILLTGSDKSESLSLAFAEGVDDFVNKSPDNEELLARIHAAGRITRLQNDLIQANRRLLELNRQLDERAGLQPGSRLGNQPFLMTQLDNLLRHLRGRGGSLCVALVQMQGYPAIANEHGMDIAAQMLDTIGERLEQTSRPVDVVARLEGARFVLVMQQADEEPVPPGAFRRIHQALNLRAYKTGAGFLTADCAIAVTHVVSSHLEDELTAQALLDYTECRIGDARDAGRPLMTSWQRETTQSDQ</sequence>
<dbReference type="SMART" id="SM00448">
    <property type="entry name" value="REC"/>
    <property type="match status" value="1"/>
</dbReference>
<feature type="modified residue" description="4-aspartylphosphate" evidence="3">
    <location>
        <position position="64"/>
    </location>
</feature>